<name>A0A8J2SIX7_9STRA</name>
<evidence type="ECO:0000313" key="4">
    <source>
        <dbReference type="Proteomes" id="UP000789595"/>
    </source>
</evidence>
<protein>
    <submittedName>
        <fullName evidence="3">Uncharacterized protein</fullName>
    </submittedName>
</protein>
<feature type="compositionally biased region" description="Basic and acidic residues" evidence="1">
    <location>
        <begin position="69"/>
        <end position="80"/>
    </location>
</feature>
<feature type="signal peptide" evidence="2">
    <location>
        <begin position="1"/>
        <end position="17"/>
    </location>
</feature>
<keyword evidence="4" id="KW-1185">Reference proteome</keyword>
<dbReference type="Proteomes" id="UP000789595">
    <property type="component" value="Unassembled WGS sequence"/>
</dbReference>
<gene>
    <name evidence="3" type="ORF">PECAL_2P11920</name>
</gene>
<feature type="chain" id="PRO_5035198703" evidence="2">
    <location>
        <begin position="18"/>
        <end position="515"/>
    </location>
</feature>
<feature type="region of interest" description="Disordered" evidence="1">
    <location>
        <begin position="47"/>
        <end position="92"/>
    </location>
</feature>
<keyword evidence="2" id="KW-0732">Signal</keyword>
<evidence type="ECO:0000313" key="3">
    <source>
        <dbReference type="EMBL" id="CAH0368142.1"/>
    </source>
</evidence>
<sequence>MARLCVILGVCIAGVSAEDNATLPVATTQPHASLPRIPEEAQRLESIVEPPQRSESIVDLPLEPPPPPEPKRTHAPEPKRTTPPRPAEPVEGAWSCARRAALPTTIRLFLRAVGAPQNWRDAAARYVQPIEGPWTWRIADHRPPVLLVRAATGKVSRVACASDDRCARFFTETSGGWRFQATEPVCVRGAALDASDEPPHGWARGAGGALLFIQASALASTKRSRAVVGAVTAAALAAHYADATSSVSIPITWQRGVSGVICAFLSLRCVPVSAIVALLALAAAAVYLARSAPASLWTAWPLKLHPENLEDLVRVEIGTSSGLILVVSAAGRRLASSLLVAAAAAVGARALAGADDEEEEEDDAVYDGLRGFFVPVSRPPTDDRVGNVLDGLACAATAAAARLAGLALVATCSDDPRRNSQLLVAVVFGWPLLAWLASIVQRLQEHRRTKRRFCSPGASTNATRYYLELLRQYLVRNRAELGKLAPHPATSHQRDAEIERFVASGQSLHSYRLTY</sequence>
<comment type="caution">
    <text evidence="3">The sequence shown here is derived from an EMBL/GenBank/DDBJ whole genome shotgun (WGS) entry which is preliminary data.</text>
</comment>
<evidence type="ECO:0000256" key="1">
    <source>
        <dbReference type="SAM" id="MobiDB-lite"/>
    </source>
</evidence>
<dbReference type="AlphaFoldDB" id="A0A8J2SIX7"/>
<proteinExistence type="predicted"/>
<accession>A0A8J2SIX7</accession>
<evidence type="ECO:0000256" key="2">
    <source>
        <dbReference type="SAM" id="SignalP"/>
    </source>
</evidence>
<dbReference type="EMBL" id="CAKKNE010000002">
    <property type="protein sequence ID" value="CAH0368142.1"/>
    <property type="molecule type" value="Genomic_DNA"/>
</dbReference>
<organism evidence="3 4">
    <name type="scientific">Pelagomonas calceolata</name>
    <dbReference type="NCBI Taxonomy" id="35677"/>
    <lineage>
        <taxon>Eukaryota</taxon>
        <taxon>Sar</taxon>
        <taxon>Stramenopiles</taxon>
        <taxon>Ochrophyta</taxon>
        <taxon>Pelagophyceae</taxon>
        <taxon>Pelagomonadales</taxon>
        <taxon>Pelagomonadaceae</taxon>
        <taxon>Pelagomonas</taxon>
    </lineage>
</organism>
<reference evidence="3" key="1">
    <citation type="submission" date="2021-11" db="EMBL/GenBank/DDBJ databases">
        <authorList>
            <consortium name="Genoscope - CEA"/>
            <person name="William W."/>
        </authorList>
    </citation>
    <scope>NUCLEOTIDE SEQUENCE</scope>
</reference>